<keyword evidence="3" id="KW-1185">Reference proteome</keyword>
<feature type="region of interest" description="Disordered" evidence="1">
    <location>
        <begin position="156"/>
        <end position="186"/>
    </location>
</feature>
<reference evidence="2" key="1">
    <citation type="submission" date="2021-02" db="EMBL/GenBank/DDBJ databases">
        <title>Skermanella TT6 skin isolate.</title>
        <authorList>
            <person name="Lee K."/>
            <person name="Ganzorig M."/>
        </authorList>
    </citation>
    <scope>NUCLEOTIDE SEQUENCE</scope>
    <source>
        <strain evidence="2">TT6</strain>
    </source>
</reference>
<evidence type="ECO:0000256" key="1">
    <source>
        <dbReference type="SAM" id="MobiDB-lite"/>
    </source>
</evidence>
<gene>
    <name evidence="2" type="ORF">IGS68_03205</name>
</gene>
<dbReference type="Pfam" id="PF11749">
    <property type="entry name" value="DUF3305"/>
    <property type="match status" value="1"/>
</dbReference>
<evidence type="ECO:0000313" key="3">
    <source>
        <dbReference type="Proteomes" id="UP000595197"/>
    </source>
</evidence>
<proteinExistence type="predicted"/>
<name>A0ABX7B7X4_9PROT</name>
<dbReference type="RefSeq" id="WP_201077267.1">
    <property type="nucleotide sequence ID" value="NZ_CP067420.1"/>
</dbReference>
<dbReference type="Proteomes" id="UP000595197">
    <property type="component" value="Chromosome"/>
</dbReference>
<organism evidence="2 3">
    <name type="scientific">Skermanella cutis</name>
    <dbReference type="NCBI Taxonomy" id="2775420"/>
    <lineage>
        <taxon>Bacteria</taxon>
        <taxon>Pseudomonadati</taxon>
        <taxon>Pseudomonadota</taxon>
        <taxon>Alphaproteobacteria</taxon>
        <taxon>Rhodospirillales</taxon>
        <taxon>Azospirillaceae</taxon>
        <taxon>Skermanella</taxon>
    </lineage>
</organism>
<evidence type="ECO:0000313" key="2">
    <source>
        <dbReference type="EMBL" id="QQP90282.1"/>
    </source>
</evidence>
<sequence>MSTGTESGTPLPSDRMTVGVVVEHRRIDHPWQSHRWQPVAVLPGAPAAPAWTVLGQGEGWVRYLAGTAELALYPGETETYVYNLESPEPAIYVVLRKSDDERGVRLLGATVDPGEAHAHADTGDDLVEALPLPGIVRDWMAAFVAVHHVPRTKWKRKRDRVDPEAMAIRVPGQGRFESSEEDDDDE</sequence>
<dbReference type="EMBL" id="CP067420">
    <property type="protein sequence ID" value="QQP90282.1"/>
    <property type="molecule type" value="Genomic_DNA"/>
</dbReference>
<accession>A0ABX7B7X4</accession>
<protein>
    <submittedName>
        <fullName evidence="2">DUF3305 domain-containing protein</fullName>
    </submittedName>
</protein>
<dbReference type="InterPro" id="IPR021736">
    <property type="entry name" value="DUF3305"/>
</dbReference>